<reference evidence="3 4" key="1">
    <citation type="submission" date="2018-12" db="EMBL/GenBank/DDBJ databases">
        <authorList>
            <consortium name="Pathogen Informatics"/>
        </authorList>
    </citation>
    <scope>NUCLEOTIDE SEQUENCE [LARGE SCALE GENOMIC DNA]</scope>
    <source>
        <strain evidence="3 4">NCTC11214</strain>
    </source>
</reference>
<dbReference type="InterPro" id="IPR017160">
    <property type="entry name" value="UCP037256"/>
</dbReference>
<dbReference type="KEGG" id="sof:NCTC11214_04860"/>
<dbReference type="PANTHER" id="PTHR37549">
    <property type="entry name" value="LIPOPROTEIN LPRI"/>
    <property type="match status" value="1"/>
</dbReference>
<evidence type="ECO:0000259" key="2">
    <source>
        <dbReference type="Pfam" id="PF07007"/>
    </source>
</evidence>
<keyword evidence="3" id="KW-0449">Lipoprotein</keyword>
<feature type="domain" description="Lysozyme inhibitor LprI-like N-terminal" evidence="2">
    <location>
        <begin position="25"/>
        <end position="100"/>
    </location>
</feature>
<dbReference type="InterPro" id="IPR052755">
    <property type="entry name" value="Lysozyme_Inhibitor_LprI"/>
</dbReference>
<dbReference type="Pfam" id="PF07007">
    <property type="entry name" value="LprI"/>
    <property type="match status" value="1"/>
</dbReference>
<sequence>MGKTLPLMLSTLLCVAGAQAASFDCRQATATDERAICASRSLSDKDVEMATKYQFLRGLFAMGMRGNMQDDQTRWLAQRNRCGNDVNCLSNSYATRIAELDAIYQHIDKPL</sequence>
<proteinExistence type="predicted"/>
<evidence type="ECO:0000313" key="4">
    <source>
        <dbReference type="Proteomes" id="UP000281391"/>
    </source>
</evidence>
<dbReference type="PIRSF" id="PIRSF037256">
    <property type="entry name" value="UCP037256"/>
    <property type="match status" value="1"/>
</dbReference>
<dbReference type="Proteomes" id="UP000281391">
    <property type="component" value="Chromosome"/>
</dbReference>
<evidence type="ECO:0000256" key="1">
    <source>
        <dbReference type="SAM" id="SignalP"/>
    </source>
</evidence>
<name>A0A3S4DQD7_SEROD</name>
<dbReference type="RefSeq" id="WP_004964134.1">
    <property type="nucleotide sequence ID" value="NZ_JAEKCK010000001.1"/>
</dbReference>
<dbReference type="InterPro" id="IPR009739">
    <property type="entry name" value="LprI-like_N"/>
</dbReference>
<keyword evidence="1" id="KW-0732">Signal</keyword>
<dbReference type="EMBL" id="LR134117">
    <property type="protein sequence ID" value="VDZ64212.1"/>
    <property type="molecule type" value="Genomic_DNA"/>
</dbReference>
<feature type="signal peptide" evidence="1">
    <location>
        <begin position="1"/>
        <end position="20"/>
    </location>
</feature>
<organism evidence="3 4">
    <name type="scientific">Serratia odorifera</name>
    <dbReference type="NCBI Taxonomy" id="618"/>
    <lineage>
        <taxon>Bacteria</taxon>
        <taxon>Pseudomonadati</taxon>
        <taxon>Pseudomonadota</taxon>
        <taxon>Gammaproteobacteria</taxon>
        <taxon>Enterobacterales</taxon>
        <taxon>Yersiniaceae</taxon>
        <taxon>Serratia</taxon>
    </lineage>
</organism>
<feature type="chain" id="PRO_5041078641" evidence="1">
    <location>
        <begin position="21"/>
        <end position="111"/>
    </location>
</feature>
<dbReference type="GO" id="GO:0005576">
    <property type="term" value="C:extracellular region"/>
    <property type="evidence" value="ECO:0007669"/>
    <property type="project" value="TreeGrafter"/>
</dbReference>
<gene>
    <name evidence="3" type="ORF">NCTC11214_04860</name>
</gene>
<dbReference type="AlphaFoldDB" id="A0A3S4DQD7"/>
<evidence type="ECO:0000313" key="3">
    <source>
        <dbReference type="EMBL" id="VDZ64212.1"/>
    </source>
</evidence>
<accession>A0A3S4DQD7</accession>
<protein>
    <submittedName>
        <fullName evidence="3">Uncharacterized protein conserved in bacteria, putative lipoprotein</fullName>
    </submittedName>
</protein>
<dbReference type="PANTHER" id="PTHR37549:SF1">
    <property type="entry name" value="LIPOPROTEIN LPRI"/>
    <property type="match status" value="1"/>
</dbReference>